<gene>
    <name evidence="2" type="ORF">A2610_03820</name>
</gene>
<accession>A0A1F8DZK7</accession>
<feature type="transmembrane region" description="Helical" evidence="1">
    <location>
        <begin position="20"/>
        <end position="40"/>
    </location>
</feature>
<feature type="transmembrane region" description="Helical" evidence="1">
    <location>
        <begin position="52"/>
        <end position="72"/>
    </location>
</feature>
<keyword evidence="1" id="KW-1133">Transmembrane helix</keyword>
<evidence type="ECO:0000313" key="3">
    <source>
        <dbReference type="Proteomes" id="UP000179057"/>
    </source>
</evidence>
<proteinExistence type="predicted"/>
<name>A0A1F8DZK7_9BACT</name>
<evidence type="ECO:0000313" key="2">
    <source>
        <dbReference type="EMBL" id="OGM94013.1"/>
    </source>
</evidence>
<sequence length="329" mass="36656">MDLTNNQKGNADMIGIPGLVKIGLLALAGIFFALGFSWFLRSFLLAGEWRSLIVSTGLAIGFLVVFTLQTFFMRSNMHFAIAFFLQSLALTAFFFSFTAPVMTLFVTVYLLLLTASYGGRKILDNTLKIDFWNISKLVAPKGIIAVTLLVSVFIPLHLQEHRDELPLSLATFDKVLASSNVFIRRFYQDFDSSQSVEQMARAATERQLATIPQAKNLSPRERELLIGNAMQDFYDQLFGYTGVKIDPKSPISVAAYGVLQEKFTGMGDNAKLWIYIIFGSIVFVSIASIMMPIRILVALLAWVIYGMLIALGFARVSIVSRSKEILLLD</sequence>
<keyword evidence="1" id="KW-0472">Membrane</keyword>
<feature type="transmembrane region" description="Helical" evidence="1">
    <location>
        <begin position="139"/>
        <end position="158"/>
    </location>
</feature>
<protein>
    <submittedName>
        <fullName evidence="2">Uncharacterized protein</fullName>
    </submittedName>
</protein>
<comment type="caution">
    <text evidence="2">The sequence shown here is derived from an EMBL/GenBank/DDBJ whole genome shotgun (WGS) entry which is preliminary data.</text>
</comment>
<feature type="transmembrane region" description="Helical" evidence="1">
    <location>
        <begin position="102"/>
        <end position="119"/>
    </location>
</feature>
<dbReference type="AlphaFoldDB" id="A0A1F8DZK7"/>
<dbReference type="EMBL" id="MGIV01000018">
    <property type="protein sequence ID" value="OGM94013.1"/>
    <property type="molecule type" value="Genomic_DNA"/>
</dbReference>
<dbReference type="Proteomes" id="UP000179057">
    <property type="component" value="Unassembled WGS sequence"/>
</dbReference>
<feature type="transmembrane region" description="Helical" evidence="1">
    <location>
        <begin position="299"/>
        <end position="318"/>
    </location>
</feature>
<keyword evidence="1" id="KW-0812">Transmembrane</keyword>
<organism evidence="2 3">
    <name type="scientific">Candidatus Wolfebacteria bacterium RIFOXYD1_FULL_48_65</name>
    <dbReference type="NCBI Taxonomy" id="1802561"/>
    <lineage>
        <taxon>Bacteria</taxon>
        <taxon>Candidatus Wolfeibacteriota</taxon>
    </lineage>
</organism>
<evidence type="ECO:0000256" key="1">
    <source>
        <dbReference type="SAM" id="Phobius"/>
    </source>
</evidence>
<feature type="transmembrane region" description="Helical" evidence="1">
    <location>
        <begin position="272"/>
        <end position="293"/>
    </location>
</feature>
<reference evidence="2 3" key="1">
    <citation type="journal article" date="2016" name="Nat. Commun.">
        <title>Thousands of microbial genomes shed light on interconnected biogeochemical processes in an aquifer system.</title>
        <authorList>
            <person name="Anantharaman K."/>
            <person name="Brown C.T."/>
            <person name="Hug L.A."/>
            <person name="Sharon I."/>
            <person name="Castelle C.J."/>
            <person name="Probst A.J."/>
            <person name="Thomas B.C."/>
            <person name="Singh A."/>
            <person name="Wilkins M.J."/>
            <person name="Karaoz U."/>
            <person name="Brodie E.L."/>
            <person name="Williams K.H."/>
            <person name="Hubbard S.S."/>
            <person name="Banfield J.F."/>
        </authorList>
    </citation>
    <scope>NUCLEOTIDE SEQUENCE [LARGE SCALE GENOMIC DNA]</scope>
</reference>